<keyword evidence="9" id="KW-1185">Reference proteome</keyword>
<evidence type="ECO:0000256" key="6">
    <source>
        <dbReference type="RuleBase" id="RU362091"/>
    </source>
</evidence>
<dbReference type="Pfam" id="PF00474">
    <property type="entry name" value="SSF"/>
    <property type="match status" value="1"/>
</dbReference>
<dbReference type="OMA" id="AFEWNAM"/>
<reference evidence="8" key="4">
    <citation type="submission" date="2025-09" db="UniProtKB">
        <authorList>
            <consortium name="Ensembl"/>
        </authorList>
    </citation>
    <scope>IDENTIFICATION</scope>
</reference>
<dbReference type="Gene3D" id="1.20.1730.10">
    <property type="entry name" value="Sodium/glucose cotransporter"/>
    <property type="match status" value="1"/>
</dbReference>
<evidence type="ECO:0000256" key="2">
    <source>
        <dbReference type="ARBA" id="ARBA00006434"/>
    </source>
</evidence>
<evidence type="ECO:0000256" key="1">
    <source>
        <dbReference type="ARBA" id="ARBA00004141"/>
    </source>
</evidence>
<sequence>MSTATADMMTSPLDATTLPNVVLPSAGLQPGDIAVIAVYFIFILAVGLWAMCRTDRSNVSGFFLAGRNITWFPVGASLFSSNIGSGHFVGLAGTGAAAGIAVGAFEWNAMLTLYFLGWIFAPIYIAAGVVTMPEYLKKRFGGQRIQVYLSVLSLLLYIFTKISADLFAGAIFIQEALGWNLYLAMFILLAITALYTVTGGLAAVIYTDTAQTFIMLAGAFVMMILSFVRVGGYAALQEKYMKAIPSVLSNNSNCGIPRADAFHVLRDPIKGDLPWPGLTFGLTILATWYWCTDQVIVQRTLAAKNLSHAKGGCVAAGLMKILPMYMMVMVGMISRVVFTDAVACATPEECRKYCGTPVGCSNVAYPKLVLEIMPTGLRGLLLAVMMAALMSSLTSVFNSASTLFTCDLWQKIRKNASERELMIVGRVFILIMVGISVAWVPIVQVSANGQLFDYIQSITSYLGPPIMVIFVMAIFWPRLNEPGAFWALMCGLAVGVTRMIMDFVYGAPLCGQDEFRPEILYKVHYLYFAMILATITAIIAVVISLITPAIPKEKLIRLTWYTRNSKEPRLEMEELNEESKLEPTLSMETGFSNKAVTGDDGEVVHNGDNAEEEPAPKTEAFDIFCGLDKSQSQEPNIPPPAFYSIEEEPLSRNIVNFLGLLMLCTMTFLFGYYA</sequence>
<dbReference type="InParanoid" id="F6SWW8"/>
<dbReference type="GeneTree" id="ENSGT00940000157690"/>
<dbReference type="Ensembl" id="ENSCINT00000014618.3">
    <property type="protein sequence ID" value="ENSCINP00000014618.3"/>
    <property type="gene ID" value="ENSCING00000007109.3"/>
</dbReference>
<dbReference type="InterPro" id="IPR038377">
    <property type="entry name" value="Na/Glc_symporter_sf"/>
</dbReference>
<evidence type="ECO:0000313" key="8">
    <source>
        <dbReference type="Ensembl" id="ENSCINP00000014618.3"/>
    </source>
</evidence>
<reference evidence="9" key="1">
    <citation type="journal article" date="2002" name="Science">
        <title>The draft genome of Ciona intestinalis: insights into chordate and vertebrate origins.</title>
        <authorList>
            <person name="Dehal P."/>
            <person name="Satou Y."/>
            <person name="Campbell R.K."/>
            <person name="Chapman J."/>
            <person name="Degnan B."/>
            <person name="De Tomaso A."/>
            <person name="Davidson B."/>
            <person name="Di Gregorio A."/>
            <person name="Gelpke M."/>
            <person name="Goodstein D.M."/>
            <person name="Harafuji N."/>
            <person name="Hastings K.E."/>
            <person name="Ho I."/>
            <person name="Hotta K."/>
            <person name="Huang W."/>
            <person name="Kawashima T."/>
            <person name="Lemaire P."/>
            <person name="Martinez D."/>
            <person name="Meinertzhagen I.A."/>
            <person name="Necula S."/>
            <person name="Nonaka M."/>
            <person name="Putnam N."/>
            <person name="Rash S."/>
            <person name="Saiga H."/>
            <person name="Satake M."/>
            <person name="Terry A."/>
            <person name="Yamada L."/>
            <person name="Wang H.G."/>
            <person name="Awazu S."/>
            <person name="Azumi K."/>
            <person name="Boore J."/>
            <person name="Branno M."/>
            <person name="Chin-Bow S."/>
            <person name="DeSantis R."/>
            <person name="Doyle S."/>
            <person name="Francino P."/>
            <person name="Keys D.N."/>
            <person name="Haga S."/>
            <person name="Hayashi H."/>
            <person name="Hino K."/>
            <person name="Imai K.S."/>
            <person name="Inaba K."/>
            <person name="Kano S."/>
            <person name="Kobayashi K."/>
            <person name="Kobayashi M."/>
            <person name="Lee B.I."/>
            <person name="Makabe K.W."/>
            <person name="Manohar C."/>
            <person name="Matassi G."/>
            <person name="Medina M."/>
            <person name="Mochizuki Y."/>
            <person name="Mount S."/>
            <person name="Morishita T."/>
            <person name="Miura S."/>
            <person name="Nakayama A."/>
            <person name="Nishizaka S."/>
            <person name="Nomoto H."/>
            <person name="Ohta F."/>
            <person name="Oishi K."/>
            <person name="Rigoutsos I."/>
            <person name="Sano M."/>
            <person name="Sasaki A."/>
            <person name="Sasakura Y."/>
            <person name="Shoguchi E."/>
            <person name="Shin-i T."/>
            <person name="Spagnuolo A."/>
            <person name="Stainier D."/>
            <person name="Suzuki M.M."/>
            <person name="Tassy O."/>
            <person name="Takatori N."/>
            <person name="Tokuoka M."/>
            <person name="Yagi K."/>
            <person name="Yoshizaki F."/>
            <person name="Wada S."/>
            <person name="Zhang C."/>
            <person name="Hyatt P.D."/>
            <person name="Larimer F."/>
            <person name="Detter C."/>
            <person name="Doggett N."/>
            <person name="Glavina T."/>
            <person name="Hawkins T."/>
            <person name="Richardson P."/>
            <person name="Lucas S."/>
            <person name="Kohara Y."/>
            <person name="Levine M."/>
            <person name="Satoh N."/>
            <person name="Rokhsar D.S."/>
        </authorList>
    </citation>
    <scope>NUCLEOTIDE SEQUENCE [LARGE SCALE GENOMIC DNA]</scope>
</reference>
<protein>
    <submittedName>
        <fullName evidence="8">Uncharacterized protein</fullName>
    </submittedName>
</protein>
<dbReference type="PROSITE" id="PS50283">
    <property type="entry name" value="NA_SOLUT_SYMP_3"/>
    <property type="match status" value="1"/>
</dbReference>
<dbReference type="HOGENOM" id="CLU_018808_9_2_1"/>
<feature type="transmembrane region" description="Helical" evidence="7">
    <location>
        <begin position="380"/>
        <end position="400"/>
    </location>
</feature>
<feature type="transmembrane region" description="Helical" evidence="7">
    <location>
        <begin position="654"/>
        <end position="673"/>
    </location>
</feature>
<dbReference type="Proteomes" id="UP000008144">
    <property type="component" value="Chromosome 7"/>
</dbReference>
<feature type="transmembrane region" description="Helical" evidence="7">
    <location>
        <begin position="179"/>
        <end position="206"/>
    </location>
</feature>
<dbReference type="FunFam" id="1.20.1730.10:FF:000031">
    <property type="entry name" value="Uncharacterized protein"/>
    <property type="match status" value="1"/>
</dbReference>
<feature type="transmembrane region" description="Helical" evidence="7">
    <location>
        <begin position="33"/>
        <end position="52"/>
    </location>
</feature>
<dbReference type="AlphaFoldDB" id="F6SWW8"/>
<evidence type="ECO:0000256" key="7">
    <source>
        <dbReference type="SAM" id="Phobius"/>
    </source>
</evidence>
<evidence type="ECO:0000256" key="4">
    <source>
        <dbReference type="ARBA" id="ARBA00022989"/>
    </source>
</evidence>
<feature type="transmembrane region" description="Helical" evidence="7">
    <location>
        <begin position="483"/>
        <end position="505"/>
    </location>
</feature>
<dbReference type="PANTHER" id="PTHR11819:SF195">
    <property type="entry name" value="SODIUM_GLUCOSE COTRANSPORTER 4"/>
    <property type="match status" value="1"/>
</dbReference>
<comment type="subcellular location">
    <subcellularLocation>
        <location evidence="1">Membrane</location>
        <topology evidence="1">Multi-pass membrane protein</topology>
    </subcellularLocation>
</comment>
<dbReference type="GO" id="GO:0006814">
    <property type="term" value="P:sodium ion transport"/>
    <property type="evidence" value="ECO:0000318"/>
    <property type="project" value="GO_Central"/>
</dbReference>
<evidence type="ECO:0000313" key="9">
    <source>
        <dbReference type="Proteomes" id="UP000008144"/>
    </source>
</evidence>
<dbReference type="InterPro" id="IPR001734">
    <property type="entry name" value="Na/solute_symporter"/>
</dbReference>
<accession>F6SWW8</accession>
<feature type="transmembrane region" description="Helical" evidence="7">
    <location>
        <begin position="312"/>
        <end position="333"/>
    </location>
</feature>
<dbReference type="NCBIfam" id="TIGR00813">
    <property type="entry name" value="sss"/>
    <property type="match status" value="1"/>
</dbReference>
<dbReference type="PROSITE" id="PS00456">
    <property type="entry name" value="NA_SOLUT_SYMP_1"/>
    <property type="match status" value="1"/>
</dbReference>
<dbReference type="PANTHER" id="PTHR11819">
    <property type="entry name" value="SOLUTE CARRIER FAMILY 5"/>
    <property type="match status" value="1"/>
</dbReference>
<feature type="transmembrane region" description="Helical" evidence="7">
    <location>
        <begin position="454"/>
        <end position="476"/>
    </location>
</feature>
<dbReference type="EMBL" id="EAAA01002426">
    <property type="status" value="NOT_ANNOTATED_CDS"/>
    <property type="molecule type" value="Genomic_DNA"/>
</dbReference>
<comment type="similarity">
    <text evidence="2 6">Belongs to the sodium:solute symporter (SSF) (TC 2.A.21) family.</text>
</comment>
<proteinExistence type="inferred from homology"/>
<feature type="transmembrane region" description="Helical" evidence="7">
    <location>
        <begin position="421"/>
        <end position="442"/>
    </location>
</feature>
<dbReference type="InterPro" id="IPR018212">
    <property type="entry name" value="Na/solute_symporter_CS"/>
</dbReference>
<reference evidence="8" key="3">
    <citation type="submission" date="2025-08" db="UniProtKB">
        <authorList>
            <consortium name="Ensembl"/>
        </authorList>
    </citation>
    <scope>IDENTIFICATION</scope>
</reference>
<keyword evidence="3 7" id="KW-0812">Transmembrane</keyword>
<dbReference type="STRING" id="7719.ENSCINP00000014618"/>
<feature type="transmembrane region" description="Helical" evidence="7">
    <location>
        <begin position="148"/>
        <end position="173"/>
    </location>
</feature>
<dbReference type="GO" id="GO:0005886">
    <property type="term" value="C:plasma membrane"/>
    <property type="evidence" value="ECO:0000318"/>
    <property type="project" value="GO_Central"/>
</dbReference>
<feature type="transmembrane region" description="Helical" evidence="7">
    <location>
        <begin position="113"/>
        <end position="136"/>
    </location>
</feature>
<feature type="transmembrane region" description="Helical" evidence="7">
    <location>
        <begin position="213"/>
        <end position="236"/>
    </location>
</feature>
<organism evidence="8 9">
    <name type="scientific">Ciona intestinalis</name>
    <name type="common">Transparent sea squirt</name>
    <name type="synonym">Ascidia intestinalis</name>
    <dbReference type="NCBI Taxonomy" id="7719"/>
    <lineage>
        <taxon>Eukaryota</taxon>
        <taxon>Metazoa</taxon>
        <taxon>Chordata</taxon>
        <taxon>Tunicata</taxon>
        <taxon>Ascidiacea</taxon>
        <taxon>Phlebobranchia</taxon>
        <taxon>Cionidae</taxon>
        <taxon>Ciona</taxon>
    </lineage>
</organism>
<dbReference type="GO" id="GO:0005412">
    <property type="term" value="F:D-glucose:sodium symporter activity"/>
    <property type="evidence" value="ECO:0000318"/>
    <property type="project" value="GO_Central"/>
</dbReference>
<keyword evidence="5 7" id="KW-0472">Membrane</keyword>
<feature type="transmembrane region" description="Helical" evidence="7">
    <location>
        <begin position="273"/>
        <end position="291"/>
    </location>
</feature>
<evidence type="ECO:0000256" key="3">
    <source>
        <dbReference type="ARBA" id="ARBA00022692"/>
    </source>
</evidence>
<name>F6SWW8_CIOIN</name>
<evidence type="ECO:0000256" key="5">
    <source>
        <dbReference type="ARBA" id="ARBA00023136"/>
    </source>
</evidence>
<keyword evidence="4 7" id="KW-1133">Transmembrane helix</keyword>
<feature type="transmembrane region" description="Helical" evidence="7">
    <location>
        <begin position="525"/>
        <end position="547"/>
    </location>
</feature>
<reference evidence="8" key="2">
    <citation type="journal article" date="2008" name="Genome Biol.">
        <title>Improved genome assembly and evidence-based global gene model set for the chordate Ciona intestinalis: new insight into intron and operon populations.</title>
        <authorList>
            <person name="Satou Y."/>
            <person name="Mineta K."/>
            <person name="Ogasawara M."/>
            <person name="Sasakura Y."/>
            <person name="Shoguchi E."/>
            <person name="Ueno K."/>
            <person name="Yamada L."/>
            <person name="Matsumoto J."/>
            <person name="Wasserscheid J."/>
            <person name="Dewar K."/>
            <person name="Wiley G.B."/>
            <person name="Macmil S.L."/>
            <person name="Roe B.A."/>
            <person name="Zeller R.W."/>
            <person name="Hastings K.E."/>
            <person name="Lemaire P."/>
            <person name="Lindquist E."/>
            <person name="Endo T."/>
            <person name="Hotta K."/>
            <person name="Inaba K."/>
        </authorList>
    </citation>
    <scope>NUCLEOTIDE SEQUENCE [LARGE SCALE GENOMIC DNA]</scope>
    <source>
        <strain evidence="8">wild type</strain>
    </source>
</reference>